<dbReference type="Pfam" id="PF08598">
    <property type="entry name" value="Sds3"/>
    <property type="match status" value="1"/>
</dbReference>
<accession>T1JHF4</accession>
<comment type="subcellular location">
    <subcellularLocation>
        <location evidence="1">Nucleus</location>
    </subcellularLocation>
</comment>
<organism evidence="7 8">
    <name type="scientific">Strigamia maritima</name>
    <name type="common">European centipede</name>
    <name type="synonym">Geophilus maritimus</name>
    <dbReference type="NCBI Taxonomy" id="126957"/>
    <lineage>
        <taxon>Eukaryota</taxon>
        <taxon>Metazoa</taxon>
        <taxon>Ecdysozoa</taxon>
        <taxon>Arthropoda</taxon>
        <taxon>Myriapoda</taxon>
        <taxon>Chilopoda</taxon>
        <taxon>Pleurostigmophora</taxon>
        <taxon>Geophilomorpha</taxon>
        <taxon>Linotaeniidae</taxon>
        <taxon>Strigamia</taxon>
    </lineage>
</organism>
<name>T1JHF4_STRMM</name>
<keyword evidence="3" id="KW-0805">Transcription regulation</keyword>
<feature type="region of interest" description="Disordered" evidence="6">
    <location>
        <begin position="1"/>
        <end position="45"/>
    </location>
</feature>
<dbReference type="PhylomeDB" id="T1JHF4"/>
<dbReference type="AlphaFoldDB" id="T1JHF4"/>
<dbReference type="OMA" id="YERRWYH"/>
<dbReference type="Proteomes" id="UP000014500">
    <property type="component" value="Unassembled WGS sequence"/>
</dbReference>
<dbReference type="GO" id="GO:0005654">
    <property type="term" value="C:nucleoplasm"/>
    <property type="evidence" value="ECO:0007669"/>
    <property type="project" value="UniProtKB-ARBA"/>
</dbReference>
<evidence type="ECO:0000256" key="3">
    <source>
        <dbReference type="ARBA" id="ARBA00023015"/>
    </source>
</evidence>
<keyword evidence="8" id="KW-1185">Reference proteome</keyword>
<sequence length="309" mass="36704">MKDEYDFDDENSLDYDDNHDLDEQESDEDTEDASETDMVKQEEEYSELKEQFYQDKLSNLKYQLNQLEEGCHTDYNKRLKKLEFAYKERLKLAEIFREYEMQRVKDEYEKEKHFADIDLDEKKVELRETLLVELEDKRRMIESERTTIELTGDSMEVKPVTTRKLRRRPNDPIPLPEKRRKTSPDILFILKHLQFTLDENAVMEDLKIINKGKPILPMKKAVIESPVISPESFQYEVKIEDGKLCYDKRSFHRGQTVYVDSKETGKFSGVISTVAATEVWVRKTLDNSKVRIFVSQLQKGKFTIRRRSS</sequence>
<proteinExistence type="predicted"/>
<keyword evidence="2" id="KW-0678">Repressor</keyword>
<evidence type="ECO:0000313" key="8">
    <source>
        <dbReference type="Proteomes" id="UP000014500"/>
    </source>
</evidence>
<dbReference type="SMART" id="SM01401">
    <property type="entry name" value="Sds3"/>
    <property type="match status" value="1"/>
</dbReference>
<dbReference type="EMBL" id="JH431859">
    <property type="status" value="NOT_ANNOTATED_CDS"/>
    <property type="molecule type" value="Genomic_DNA"/>
</dbReference>
<dbReference type="EnsemblMetazoa" id="SMAR013285-RA">
    <property type="protein sequence ID" value="SMAR013285-PA"/>
    <property type="gene ID" value="SMAR013285"/>
</dbReference>
<evidence type="ECO:0000256" key="2">
    <source>
        <dbReference type="ARBA" id="ARBA00022491"/>
    </source>
</evidence>
<dbReference type="PANTHER" id="PTHR21964">
    <property type="entry name" value="BREAST CANCER METASTASIS-SUPPRESSOR 1"/>
    <property type="match status" value="1"/>
</dbReference>
<dbReference type="STRING" id="126957.T1JHF4"/>
<evidence type="ECO:0000256" key="5">
    <source>
        <dbReference type="ARBA" id="ARBA00023242"/>
    </source>
</evidence>
<protein>
    <recommendedName>
        <fullName evidence="9">Sin3 histone deacetylase corepressor complex component SDS3</fullName>
    </recommendedName>
</protein>
<keyword evidence="4" id="KW-0804">Transcription</keyword>
<dbReference type="InterPro" id="IPR013907">
    <property type="entry name" value="Sds3"/>
</dbReference>
<evidence type="ECO:0000256" key="6">
    <source>
        <dbReference type="SAM" id="MobiDB-lite"/>
    </source>
</evidence>
<evidence type="ECO:0000256" key="4">
    <source>
        <dbReference type="ARBA" id="ARBA00023163"/>
    </source>
</evidence>
<dbReference type="eggNOG" id="KOG4466">
    <property type="taxonomic scope" value="Eukaryota"/>
</dbReference>
<keyword evidence="5" id="KW-0539">Nucleus</keyword>
<dbReference type="GO" id="GO:0010468">
    <property type="term" value="P:regulation of gene expression"/>
    <property type="evidence" value="ECO:0007669"/>
    <property type="project" value="UniProtKB-ARBA"/>
</dbReference>
<reference evidence="7" key="2">
    <citation type="submission" date="2015-02" db="UniProtKB">
        <authorList>
            <consortium name="EnsemblMetazoa"/>
        </authorList>
    </citation>
    <scope>IDENTIFICATION</scope>
</reference>
<reference evidence="8" key="1">
    <citation type="submission" date="2011-05" db="EMBL/GenBank/DDBJ databases">
        <authorList>
            <person name="Richards S.R."/>
            <person name="Qu J."/>
            <person name="Jiang H."/>
            <person name="Jhangiani S.N."/>
            <person name="Agravi P."/>
            <person name="Goodspeed R."/>
            <person name="Gross S."/>
            <person name="Mandapat C."/>
            <person name="Jackson L."/>
            <person name="Mathew T."/>
            <person name="Pu L."/>
            <person name="Thornton R."/>
            <person name="Saada N."/>
            <person name="Wilczek-Boney K.B."/>
            <person name="Lee S."/>
            <person name="Kovar C."/>
            <person name="Wu Y."/>
            <person name="Scherer S.E."/>
            <person name="Worley K.C."/>
            <person name="Muzny D.M."/>
            <person name="Gibbs R."/>
        </authorList>
    </citation>
    <scope>NUCLEOTIDE SEQUENCE</scope>
    <source>
        <strain evidence="8">Brora</strain>
    </source>
</reference>
<evidence type="ECO:0000256" key="1">
    <source>
        <dbReference type="ARBA" id="ARBA00004123"/>
    </source>
</evidence>
<evidence type="ECO:0000313" key="7">
    <source>
        <dbReference type="EnsemblMetazoa" id="SMAR013285-PA"/>
    </source>
</evidence>
<evidence type="ECO:0008006" key="9">
    <source>
        <dbReference type="Google" id="ProtNLM"/>
    </source>
</evidence>
<feature type="compositionally biased region" description="Acidic residues" evidence="6">
    <location>
        <begin position="1"/>
        <end position="35"/>
    </location>
</feature>
<dbReference type="HOGENOM" id="CLU_050862_0_0_1"/>